<comment type="caution">
    <text evidence="1">The sequence shown here is derived from an EMBL/GenBank/DDBJ whole genome shotgun (WGS) entry which is preliminary data.</text>
</comment>
<dbReference type="OrthoDB" id="3783360at2759"/>
<dbReference type="EMBL" id="LFRF01000080">
    <property type="protein sequence ID" value="KND86137.1"/>
    <property type="molecule type" value="Genomic_DNA"/>
</dbReference>
<sequence length="86" mass="9556">MATVTGQQLKDSCSALTDTARFAGQEKQWKVIEPANETRQLCWYLCEGVHFWLPNKTALWDTTDDGELELPAGVGVTIAGAYYICE</sequence>
<organism evidence="1 2">
    <name type="scientific">Tolypocladium ophioglossoides (strain CBS 100239)</name>
    <name type="common">Snaketongue truffleclub</name>
    <name type="synonym">Elaphocordyceps ophioglossoides</name>
    <dbReference type="NCBI Taxonomy" id="1163406"/>
    <lineage>
        <taxon>Eukaryota</taxon>
        <taxon>Fungi</taxon>
        <taxon>Dikarya</taxon>
        <taxon>Ascomycota</taxon>
        <taxon>Pezizomycotina</taxon>
        <taxon>Sordariomycetes</taxon>
        <taxon>Hypocreomycetidae</taxon>
        <taxon>Hypocreales</taxon>
        <taxon>Ophiocordycipitaceae</taxon>
        <taxon>Tolypocladium</taxon>
    </lineage>
</organism>
<keyword evidence="2" id="KW-1185">Reference proteome</keyword>
<evidence type="ECO:0000313" key="1">
    <source>
        <dbReference type="EMBL" id="KND86137.1"/>
    </source>
</evidence>
<dbReference type="AlphaFoldDB" id="A0A0L0MW85"/>
<protein>
    <submittedName>
        <fullName evidence="1">Uncharacterized protein</fullName>
    </submittedName>
</protein>
<accession>A0A0L0MW85</accession>
<dbReference type="Proteomes" id="UP000036947">
    <property type="component" value="Unassembled WGS sequence"/>
</dbReference>
<name>A0A0L0MW85_TOLOC</name>
<proteinExistence type="predicted"/>
<reference evidence="1 2" key="1">
    <citation type="journal article" date="2015" name="BMC Genomics">
        <title>The genome of the truffle-parasite Tolypocladium ophioglossoides and the evolution of antifungal peptaibiotics.</title>
        <authorList>
            <person name="Quandt C.A."/>
            <person name="Bushley K.E."/>
            <person name="Spatafora J.W."/>
        </authorList>
    </citation>
    <scope>NUCLEOTIDE SEQUENCE [LARGE SCALE GENOMIC DNA]</scope>
    <source>
        <strain evidence="1 2">CBS 100239</strain>
    </source>
</reference>
<gene>
    <name evidence="1" type="ORF">TOPH_09235</name>
</gene>
<evidence type="ECO:0000313" key="2">
    <source>
        <dbReference type="Proteomes" id="UP000036947"/>
    </source>
</evidence>